<protein>
    <recommendedName>
        <fullName evidence="3">SprT-like domain-containing protein</fullName>
    </recommendedName>
</protein>
<evidence type="ECO:0000313" key="2">
    <source>
        <dbReference type="Proteomes" id="UP000323225"/>
    </source>
</evidence>
<sequence>MNNLTLDEIQKIHDEILEQCSKAIPTKSWKHQVNSAVRVGTYQSAFAKAHVDGNGDIYVSVHPLFLQTRFVNKLKAVMAHEFTHFVLGLDENHNSKFKRFESHLLDNIDCDLDAAKSEADEFVSKIDFKWTVIAHLVDGTELFIGGVHRKTKTYSEYPRTEREKHTVSVGEHRGKTVARYEFIQNR</sequence>
<dbReference type="AlphaFoldDB" id="A0A5Q6PE44"/>
<evidence type="ECO:0000313" key="1">
    <source>
        <dbReference type="EMBL" id="KAA1253123.1"/>
    </source>
</evidence>
<evidence type="ECO:0008006" key="3">
    <source>
        <dbReference type="Google" id="ProtNLM"/>
    </source>
</evidence>
<reference evidence="1 2" key="1">
    <citation type="submission" date="2019-09" db="EMBL/GenBank/DDBJ databases">
        <authorList>
            <person name="Kritzky A."/>
            <person name="Schelkanova E.Y."/>
            <person name="Alkhova Z.V."/>
            <person name="Smirnova N.I."/>
        </authorList>
    </citation>
    <scope>NUCLEOTIDE SEQUENCE [LARGE SCALE GENOMIC DNA]</scope>
    <source>
        <strain evidence="1 2">M1526</strain>
    </source>
</reference>
<organism evidence="1 2">
    <name type="scientific">Vibrio cholerae</name>
    <dbReference type="NCBI Taxonomy" id="666"/>
    <lineage>
        <taxon>Bacteria</taxon>
        <taxon>Pseudomonadati</taxon>
        <taxon>Pseudomonadota</taxon>
        <taxon>Gammaproteobacteria</taxon>
        <taxon>Vibrionales</taxon>
        <taxon>Vibrionaceae</taxon>
        <taxon>Vibrio</taxon>
    </lineage>
</organism>
<accession>A0A5Q6PE44</accession>
<dbReference type="EMBL" id="VUAA01000028">
    <property type="protein sequence ID" value="KAA1253123.1"/>
    <property type="molecule type" value="Genomic_DNA"/>
</dbReference>
<dbReference type="Proteomes" id="UP000323225">
    <property type="component" value="Unassembled WGS sequence"/>
</dbReference>
<comment type="caution">
    <text evidence="1">The sequence shown here is derived from an EMBL/GenBank/DDBJ whole genome shotgun (WGS) entry which is preliminary data.</text>
</comment>
<proteinExistence type="predicted"/>
<gene>
    <name evidence="1" type="ORF">F0M16_19475</name>
</gene>
<name>A0A5Q6PE44_VIBCL</name>